<evidence type="ECO:0000313" key="1">
    <source>
        <dbReference type="EMBL" id="VVE71654.1"/>
    </source>
</evidence>
<name>A0A5E5ADI5_9BURK</name>
<sequence length="94" mass="10521">MESTITPVNNHKLAHNTSTTNAHIKSTLAAELLEVRFLLSDSLTLRCEIYLNTDTWSLLEKNPQFRDFVLRVIERIASGCSQKSGAHHAKSEGI</sequence>
<proteinExistence type="predicted"/>
<reference evidence="1 2" key="1">
    <citation type="submission" date="2019-08" db="EMBL/GenBank/DDBJ databases">
        <authorList>
            <person name="Peeters C."/>
        </authorList>
    </citation>
    <scope>NUCLEOTIDE SEQUENCE [LARGE SCALE GENOMIC DNA]</scope>
    <source>
        <strain evidence="1 2">LMG 31117</strain>
    </source>
</reference>
<gene>
    <name evidence="1" type="ORF">PAN31117_04127</name>
</gene>
<keyword evidence="2" id="KW-1185">Reference proteome</keyword>
<dbReference type="Proteomes" id="UP000383122">
    <property type="component" value="Unassembled WGS sequence"/>
</dbReference>
<dbReference type="AlphaFoldDB" id="A0A5E5ADI5"/>
<evidence type="ECO:0000313" key="2">
    <source>
        <dbReference type="Proteomes" id="UP000383122"/>
    </source>
</evidence>
<accession>A0A5E5ADI5</accession>
<protein>
    <submittedName>
        <fullName evidence="1">Uncharacterized protein</fullName>
    </submittedName>
</protein>
<dbReference type="EMBL" id="CABPSP010000013">
    <property type="protein sequence ID" value="VVE71654.1"/>
    <property type="molecule type" value="Genomic_DNA"/>
</dbReference>
<organism evidence="1 2">
    <name type="scientific">Pandoraea anapnoica</name>
    <dbReference type="NCBI Taxonomy" id="2508301"/>
    <lineage>
        <taxon>Bacteria</taxon>
        <taxon>Pseudomonadati</taxon>
        <taxon>Pseudomonadota</taxon>
        <taxon>Betaproteobacteria</taxon>
        <taxon>Burkholderiales</taxon>
        <taxon>Burkholderiaceae</taxon>
        <taxon>Pandoraea</taxon>
    </lineage>
</organism>